<organism evidence="1 2">
    <name type="scientific">Streptococcus rupicaprae</name>
    <dbReference type="NCBI Taxonomy" id="759619"/>
    <lineage>
        <taxon>Bacteria</taxon>
        <taxon>Bacillati</taxon>
        <taxon>Bacillota</taxon>
        <taxon>Bacilli</taxon>
        <taxon>Lactobacillales</taxon>
        <taxon>Streptococcaceae</taxon>
        <taxon>Streptococcus</taxon>
    </lineage>
</organism>
<name>A0ABV2FJF5_9STRE</name>
<evidence type="ECO:0000313" key="1">
    <source>
        <dbReference type="EMBL" id="MET3558657.1"/>
    </source>
</evidence>
<reference evidence="1 2" key="1">
    <citation type="submission" date="2024-06" db="EMBL/GenBank/DDBJ databases">
        <title>Genomic Encyclopedia of Type Strains, Phase IV (KMG-IV): sequencing the most valuable type-strain genomes for metagenomic binning, comparative biology and taxonomic classification.</title>
        <authorList>
            <person name="Goeker M."/>
        </authorList>
    </citation>
    <scope>NUCLEOTIDE SEQUENCE [LARGE SCALE GENOMIC DNA]</scope>
    <source>
        <strain evidence="1 2">DSM 28303</strain>
    </source>
</reference>
<gene>
    <name evidence="1" type="ORF">ABID29_001783</name>
</gene>
<evidence type="ECO:0008006" key="3">
    <source>
        <dbReference type="Google" id="ProtNLM"/>
    </source>
</evidence>
<evidence type="ECO:0000313" key="2">
    <source>
        <dbReference type="Proteomes" id="UP001549122"/>
    </source>
</evidence>
<accession>A0ABV2FJF5</accession>
<proteinExistence type="predicted"/>
<protein>
    <recommendedName>
        <fullName evidence="3">Phage protein</fullName>
    </recommendedName>
</protein>
<sequence length="82" mass="9289">MYVISIYIINNDKQSECFGMIGTDFCPAGETDLKAESFSTKEEAVSYLKSAGYEPDGIYYNRWRATILDGELTSICKIWKVV</sequence>
<dbReference type="Proteomes" id="UP001549122">
    <property type="component" value="Unassembled WGS sequence"/>
</dbReference>
<dbReference type="EMBL" id="JBEPLO010000021">
    <property type="protein sequence ID" value="MET3558657.1"/>
    <property type="molecule type" value="Genomic_DNA"/>
</dbReference>
<keyword evidence="2" id="KW-1185">Reference proteome</keyword>
<comment type="caution">
    <text evidence="1">The sequence shown here is derived from an EMBL/GenBank/DDBJ whole genome shotgun (WGS) entry which is preliminary data.</text>
</comment>
<dbReference type="RefSeq" id="WP_354365785.1">
    <property type="nucleotide sequence ID" value="NZ_JBEPLO010000021.1"/>
</dbReference>